<protein>
    <submittedName>
        <fullName evidence="2">Uncharacterized protein</fullName>
    </submittedName>
</protein>
<dbReference type="EMBL" id="HACM01011232">
    <property type="protein sequence ID" value="CRZ11674.1"/>
    <property type="molecule type" value="Transcribed_RNA"/>
</dbReference>
<sequence>MNKNVDQHVQGFNRGPRHRVPRESPLLIIVIMTGDREWFITRCSFLLGITSSMNTTWNRKFRLLFGVSFGALLTVWGLLSQTESINRSGESIFCGLYTF</sequence>
<proteinExistence type="predicted"/>
<accession>A0A0H5RSF8</accession>
<dbReference type="AlphaFoldDB" id="A0A0H5RSF8"/>
<organism evidence="2">
    <name type="scientific">Spongospora subterranea</name>
    <dbReference type="NCBI Taxonomy" id="70186"/>
    <lineage>
        <taxon>Eukaryota</taxon>
        <taxon>Sar</taxon>
        <taxon>Rhizaria</taxon>
        <taxon>Endomyxa</taxon>
        <taxon>Phytomyxea</taxon>
        <taxon>Plasmodiophorida</taxon>
        <taxon>Plasmodiophoridae</taxon>
        <taxon>Spongospora</taxon>
    </lineage>
</organism>
<feature type="transmembrane region" description="Helical" evidence="1">
    <location>
        <begin position="61"/>
        <end position="79"/>
    </location>
</feature>
<evidence type="ECO:0000313" key="2">
    <source>
        <dbReference type="EMBL" id="CRZ11674.1"/>
    </source>
</evidence>
<reference evidence="2" key="1">
    <citation type="submission" date="2015-04" db="EMBL/GenBank/DDBJ databases">
        <title>The genome sequence of the plant pathogenic Rhizarian Plasmodiophora brassicae reveals insights in its biotrophic life cycle and the origin of chitin synthesis.</title>
        <authorList>
            <person name="Schwelm A."/>
            <person name="Fogelqvist J."/>
            <person name="Knaust A."/>
            <person name="Julke S."/>
            <person name="Lilja T."/>
            <person name="Dhandapani V."/>
            <person name="Bonilla-Rosso G."/>
            <person name="Karlsson M."/>
            <person name="Shevchenko A."/>
            <person name="Choi S.R."/>
            <person name="Kim H.G."/>
            <person name="Park J.Y."/>
            <person name="Lim Y.P."/>
            <person name="Ludwig-Muller J."/>
            <person name="Dixelius C."/>
        </authorList>
    </citation>
    <scope>NUCLEOTIDE SEQUENCE</scope>
    <source>
        <tissue evidence="2">Potato root galls</tissue>
    </source>
</reference>
<keyword evidence="1" id="KW-0472">Membrane</keyword>
<keyword evidence="1" id="KW-1133">Transmembrane helix</keyword>
<name>A0A0H5RSF8_9EUKA</name>
<evidence type="ECO:0000256" key="1">
    <source>
        <dbReference type="SAM" id="Phobius"/>
    </source>
</evidence>
<keyword evidence="1" id="KW-0812">Transmembrane</keyword>